<feature type="region of interest" description="Disordered" evidence="1">
    <location>
        <begin position="22"/>
        <end position="50"/>
    </location>
</feature>
<name>A0AAD8JJC2_9APIA</name>
<protein>
    <submittedName>
        <fullName evidence="3">Uncharacterized protein</fullName>
    </submittedName>
</protein>
<gene>
    <name evidence="3" type="ORF">POM88_004184</name>
</gene>
<evidence type="ECO:0000313" key="3">
    <source>
        <dbReference type="EMBL" id="KAK1404579.1"/>
    </source>
</evidence>
<keyword evidence="2" id="KW-0812">Transmembrane</keyword>
<evidence type="ECO:0000313" key="4">
    <source>
        <dbReference type="Proteomes" id="UP001237642"/>
    </source>
</evidence>
<feature type="transmembrane region" description="Helical" evidence="2">
    <location>
        <begin position="79"/>
        <end position="101"/>
    </location>
</feature>
<proteinExistence type="predicted"/>
<keyword evidence="2" id="KW-0472">Membrane</keyword>
<reference evidence="3" key="2">
    <citation type="submission" date="2023-05" db="EMBL/GenBank/DDBJ databases">
        <authorList>
            <person name="Schelkunov M.I."/>
        </authorList>
    </citation>
    <scope>NUCLEOTIDE SEQUENCE</scope>
    <source>
        <strain evidence="3">Hsosn_3</strain>
        <tissue evidence="3">Leaf</tissue>
    </source>
</reference>
<evidence type="ECO:0000256" key="1">
    <source>
        <dbReference type="SAM" id="MobiDB-lite"/>
    </source>
</evidence>
<dbReference type="Proteomes" id="UP001237642">
    <property type="component" value="Unassembled WGS sequence"/>
</dbReference>
<evidence type="ECO:0000256" key="2">
    <source>
        <dbReference type="SAM" id="Phobius"/>
    </source>
</evidence>
<comment type="caution">
    <text evidence="3">The sequence shown here is derived from an EMBL/GenBank/DDBJ whole genome shotgun (WGS) entry which is preliminary data.</text>
</comment>
<reference evidence="3" key="1">
    <citation type="submission" date="2023-02" db="EMBL/GenBank/DDBJ databases">
        <title>Genome of toxic invasive species Heracleum sosnowskyi carries increased number of genes despite the absence of recent whole-genome duplications.</title>
        <authorList>
            <person name="Schelkunov M."/>
            <person name="Shtratnikova V."/>
            <person name="Makarenko M."/>
            <person name="Klepikova A."/>
            <person name="Omelchenko D."/>
            <person name="Novikova G."/>
            <person name="Obukhova E."/>
            <person name="Bogdanov V."/>
            <person name="Penin A."/>
            <person name="Logacheva M."/>
        </authorList>
    </citation>
    <scope>NUCLEOTIDE SEQUENCE</scope>
    <source>
        <strain evidence="3">Hsosn_3</strain>
        <tissue evidence="3">Leaf</tissue>
    </source>
</reference>
<dbReference type="AlphaFoldDB" id="A0AAD8JJC2"/>
<keyword evidence="4" id="KW-1185">Reference proteome</keyword>
<accession>A0AAD8JJC2</accession>
<organism evidence="3 4">
    <name type="scientific">Heracleum sosnowskyi</name>
    <dbReference type="NCBI Taxonomy" id="360622"/>
    <lineage>
        <taxon>Eukaryota</taxon>
        <taxon>Viridiplantae</taxon>
        <taxon>Streptophyta</taxon>
        <taxon>Embryophyta</taxon>
        <taxon>Tracheophyta</taxon>
        <taxon>Spermatophyta</taxon>
        <taxon>Magnoliopsida</taxon>
        <taxon>eudicotyledons</taxon>
        <taxon>Gunneridae</taxon>
        <taxon>Pentapetalae</taxon>
        <taxon>asterids</taxon>
        <taxon>campanulids</taxon>
        <taxon>Apiales</taxon>
        <taxon>Apiaceae</taxon>
        <taxon>Apioideae</taxon>
        <taxon>apioid superclade</taxon>
        <taxon>Tordylieae</taxon>
        <taxon>Tordyliinae</taxon>
        <taxon>Heracleum</taxon>
    </lineage>
</organism>
<sequence>MIFCKVVNNLGLEKLKKVDVQKAQSKDTGPCYKAPTTHTEKKEEDANSQLKPKAERFNSLVLVISGTMVYSLAKSLGGAVGLFIDRSAIWLALTASVLYPTEYFQNMKMKRELKIKLEKILESERA</sequence>
<dbReference type="EMBL" id="JAUIZM010000001">
    <property type="protein sequence ID" value="KAK1404579.1"/>
    <property type="molecule type" value="Genomic_DNA"/>
</dbReference>
<feature type="transmembrane region" description="Helical" evidence="2">
    <location>
        <begin position="57"/>
        <end position="73"/>
    </location>
</feature>
<keyword evidence="2" id="KW-1133">Transmembrane helix</keyword>